<dbReference type="AlphaFoldDB" id="A0A835KYA8"/>
<dbReference type="Proteomes" id="UP000636709">
    <property type="component" value="Unassembled WGS sequence"/>
</dbReference>
<sequence>MAPARQHADEVVFLDDPSSSISGPWTVLGDFNLLRRASDRSNINFDFVEAGWSNEVIDAKAKDHGCLDVKDLAIQNTSLISKLRSRLLRSPSTSCRRQGTERMWARPFSPKQSLPPIRRVARRSHPFSLMLHVGLSRLTTNRYTCSKSLGAVAAPRAATHYYPASSTWKLEEREMTWRLPPCPSAWSLVFFLGSLSLLAQAVHGAGTPPTPSVLSHPCSGLSAPLHCPFLFQCFSRRLAGFDRTKNPFAALPVFSSNALLFSVLCFLITCRNRVLAISFFPVRVLSRIKAKLGVSNWDFAAGLCDYGSSGVHCDCSFSNGTLPPDFAEFPNLLQL</sequence>
<keyword evidence="1" id="KW-1133">Transmembrane helix</keyword>
<reference evidence="2" key="1">
    <citation type="submission" date="2020-07" db="EMBL/GenBank/DDBJ databases">
        <title>Genome sequence and genetic diversity analysis of an under-domesticated orphan crop, white fonio (Digitaria exilis).</title>
        <authorList>
            <person name="Bennetzen J.L."/>
            <person name="Chen S."/>
            <person name="Ma X."/>
            <person name="Wang X."/>
            <person name="Yssel A.E.J."/>
            <person name="Chaluvadi S.R."/>
            <person name="Johnson M."/>
            <person name="Gangashetty P."/>
            <person name="Hamidou F."/>
            <person name="Sanogo M.D."/>
            <person name="Zwaenepoel A."/>
            <person name="Wallace J."/>
            <person name="Van De Peer Y."/>
            <person name="Van Deynze A."/>
        </authorList>
    </citation>
    <scope>NUCLEOTIDE SEQUENCE</scope>
    <source>
        <tissue evidence="2">Leaves</tissue>
    </source>
</reference>
<keyword evidence="1" id="KW-0472">Membrane</keyword>
<accession>A0A835KYA8</accession>
<evidence type="ECO:0000256" key="1">
    <source>
        <dbReference type="SAM" id="Phobius"/>
    </source>
</evidence>
<protein>
    <submittedName>
        <fullName evidence="2">Uncharacterized protein</fullName>
    </submittedName>
</protein>
<comment type="caution">
    <text evidence="2">The sequence shown here is derived from an EMBL/GenBank/DDBJ whole genome shotgun (WGS) entry which is preliminary data.</text>
</comment>
<gene>
    <name evidence="2" type="ORF">HU200_000632</name>
</gene>
<name>A0A835KYA8_9POAL</name>
<dbReference type="EMBL" id="JACEFO010000097">
    <property type="protein sequence ID" value="KAF8781271.1"/>
    <property type="molecule type" value="Genomic_DNA"/>
</dbReference>
<proteinExistence type="predicted"/>
<feature type="transmembrane region" description="Helical" evidence="1">
    <location>
        <begin position="248"/>
        <end position="270"/>
    </location>
</feature>
<keyword evidence="1" id="KW-0812">Transmembrane</keyword>
<keyword evidence="3" id="KW-1185">Reference proteome</keyword>
<feature type="transmembrane region" description="Helical" evidence="1">
    <location>
        <begin position="185"/>
        <end position="205"/>
    </location>
</feature>
<evidence type="ECO:0000313" key="2">
    <source>
        <dbReference type="EMBL" id="KAF8781271.1"/>
    </source>
</evidence>
<evidence type="ECO:0000313" key="3">
    <source>
        <dbReference type="Proteomes" id="UP000636709"/>
    </source>
</evidence>
<organism evidence="2 3">
    <name type="scientific">Digitaria exilis</name>
    <dbReference type="NCBI Taxonomy" id="1010633"/>
    <lineage>
        <taxon>Eukaryota</taxon>
        <taxon>Viridiplantae</taxon>
        <taxon>Streptophyta</taxon>
        <taxon>Embryophyta</taxon>
        <taxon>Tracheophyta</taxon>
        <taxon>Spermatophyta</taxon>
        <taxon>Magnoliopsida</taxon>
        <taxon>Liliopsida</taxon>
        <taxon>Poales</taxon>
        <taxon>Poaceae</taxon>
        <taxon>PACMAD clade</taxon>
        <taxon>Panicoideae</taxon>
        <taxon>Panicodae</taxon>
        <taxon>Paniceae</taxon>
        <taxon>Anthephorinae</taxon>
        <taxon>Digitaria</taxon>
    </lineage>
</organism>